<dbReference type="InterPro" id="IPR005202">
    <property type="entry name" value="TF_GRAS"/>
</dbReference>
<evidence type="ECO:0000256" key="2">
    <source>
        <dbReference type="ARBA" id="ARBA00023163"/>
    </source>
</evidence>
<evidence type="ECO:0000256" key="1">
    <source>
        <dbReference type="ARBA" id="ARBA00023015"/>
    </source>
</evidence>
<name>A0A6A3D0P1_HIBSY</name>
<dbReference type="PROSITE" id="PS50985">
    <property type="entry name" value="GRAS"/>
    <property type="match status" value="1"/>
</dbReference>
<evidence type="ECO:0000313" key="4">
    <source>
        <dbReference type="EMBL" id="KAE8734184.1"/>
    </source>
</evidence>
<sequence length="598" mass="67229">MGNDACSWDDFSIYAAPDKLSSSDKELESCNVGNQGKPSGFYGVEESGEMVAVDSFPCYGFYGDESMVATGFGLSKQDPQQQQQQQQNFKDCGLLDGVSFNAQSPLIPTCFNEIAELGQINYGICEDIDEAKKGKQQPLCLSSLGLLNNYGNGFKRFHGERRAHDDITVSDARDDGDRKFSTEEIMRIAGEMFVKSCGQTVGGISMIQYPFNVPFSGLLDRETRDAELAVLLLAAAEKIGYQQYESASRLLKQCDYMSSKTGNPIQRVVYYFSEALREKIERSSSKGLKWKPLFNIDEAMMTMNPIVLACHQEFPFAKVTQFAGIQAIVENVAEAKKVHIIDLAVRHGVHWTILMQALASRQHECRLELLKITAVSTEAKALVECTGERLSSFAQSLGVPFAFKAVMVSDMLDLREDHFEIDAEESIVAYAAFAFRRMLVKPNRIENIMRVLRVMNPCLMVVTEVEGNHNSPIFVNRFVEVLFFFSAYFDCTATCMKQDSKNREILESVFFGEGIRNMIATEGDERKVRHVKFDVWRAFFVRYGMEEAELSMSSMYQVDLILNTFVDGTSCTLDMNGKTLLIGWKGSPMHSISVWKFL</sequence>
<evidence type="ECO:0000256" key="3">
    <source>
        <dbReference type="PROSITE-ProRule" id="PRU01191"/>
    </source>
</evidence>
<evidence type="ECO:0000313" key="5">
    <source>
        <dbReference type="Proteomes" id="UP000436088"/>
    </source>
</evidence>
<dbReference type="OrthoDB" id="770224at2759"/>
<keyword evidence="5" id="KW-1185">Reference proteome</keyword>
<comment type="caution">
    <text evidence="4">The sequence shown here is derived from an EMBL/GenBank/DDBJ whole genome shotgun (WGS) entry which is preliminary data.</text>
</comment>
<feature type="region of interest" description="Leucine repeat II (LRII)" evidence="3">
    <location>
        <begin position="385"/>
        <end position="417"/>
    </location>
</feature>
<accession>A0A6A3D0P1</accession>
<dbReference type="AlphaFoldDB" id="A0A6A3D0P1"/>
<keyword evidence="2" id="KW-0804">Transcription</keyword>
<keyword evidence="1" id="KW-0805">Transcription regulation</keyword>
<comment type="caution">
    <text evidence="3">Lacks conserved residue(s) required for the propagation of feature annotation.</text>
</comment>
<comment type="similarity">
    <text evidence="3">Belongs to the GRAS family.</text>
</comment>
<reference evidence="4" key="1">
    <citation type="submission" date="2019-09" db="EMBL/GenBank/DDBJ databases">
        <title>Draft genome information of white flower Hibiscus syriacus.</title>
        <authorList>
            <person name="Kim Y.-M."/>
        </authorList>
    </citation>
    <scope>NUCLEOTIDE SEQUENCE [LARGE SCALE GENOMIC DNA]</scope>
    <source>
        <strain evidence="4">YM2019G1</strain>
    </source>
</reference>
<proteinExistence type="inferred from homology"/>
<feature type="region of interest" description="SAW" evidence="3">
    <location>
        <begin position="520"/>
        <end position="596"/>
    </location>
</feature>
<dbReference type="PANTHER" id="PTHR31636">
    <property type="entry name" value="OSJNBA0084A10.13 PROTEIN-RELATED"/>
    <property type="match status" value="1"/>
</dbReference>
<gene>
    <name evidence="4" type="ORF">F3Y22_tig00000778pilonHSYRG00301</name>
</gene>
<protein>
    <submittedName>
        <fullName evidence="4">Seed maturation protein PM36-like</fullName>
    </submittedName>
</protein>
<organism evidence="4 5">
    <name type="scientific">Hibiscus syriacus</name>
    <name type="common">Rose of Sharon</name>
    <dbReference type="NCBI Taxonomy" id="106335"/>
    <lineage>
        <taxon>Eukaryota</taxon>
        <taxon>Viridiplantae</taxon>
        <taxon>Streptophyta</taxon>
        <taxon>Embryophyta</taxon>
        <taxon>Tracheophyta</taxon>
        <taxon>Spermatophyta</taxon>
        <taxon>Magnoliopsida</taxon>
        <taxon>eudicotyledons</taxon>
        <taxon>Gunneridae</taxon>
        <taxon>Pentapetalae</taxon>
        <taxon>rosids</taxon>
        <taxon>malvids</taxon>
        <taxon>Malvales</taxon>
        <taxon>Malvaceae</taxon>
        <taxon>Malvoideae</taxon>
        <taxon>Hibiscus</taxon>
    </lineage>
</organism>
<feature type="short sequence motif" description="VHIID" evidence="3">
    <location>
        <begin position="338"/>
        <end position="342"/>
    </location>
</feature>
<dbReference type="Pfam" id="PF03514">
    <property type="entry name" value="GRAS"/>
    <property type="match status" value="1"/>
</dbReference>
<dbReference type="EMBL" id="VEPZ02000074">
    <property type="protein sequence ID" value="KAE8734184.1"/>
    <property type="molecule type" value="Genomic_DNA"/>
</dbReference>
<dbReference type="Proteomes" id="UP000436088">
    <property type="component" value="Unassembled WGS sequence"/>
</dbReference>